<reference evidence="7 8" key="1">
    <citation type="submission" date="2022-09" db="EMBL/GenBank/DDBJ databases">
        <authorList>
            <person name="Han X.L."/>
            <person name="Wang Q."/>
            <person name="Lu T."/>
        </authorList>
    </citation>
    <scope>NUCLEOTIDE SEQUENCE [LARGE SCALE GENOMIC DNA]</scope>
    <source>
        <strain evidence="7 8">WQ 127069</strain>
    </source>
</reference>
<keyword evidence="2 5" id="KW-0274">FAD</keyword>
<dbReference type="Pfam" id="PF01494">
    <property type="entry name" value="FAD_binding_3"/>
    <property type="match status" value="1"/>
</dbReference>
<comment type="subunit">
    <text evidence="5">Monomer.</text>
</comment>
<organism evidence="7 8">
    <name type="scientific">Paenibacillus baimaensis</name>
    <dbReference type="NCBI Taxonomy" id="2982185"/>
    <lineage>
        <taxon>Bacteria</taxon>
        <taxon>Bacillati</taxon>
        <taxon>Bacillota</taxon>
        <taxon>Bacilli</taxon>
        <taxon>Bacillales</taxon>
        <taxon>Paenibacillaceae</taxon>
        <taxon>Paenibacillus</taxon>
    </lineage>
</organism>
<sequence length="514" mass="55801">MKNSADTHIAIIGGGPAGLTSARILQGYGFSPIVYEIDTSIDSRDAGGTLDLHADSGQIALEDAGLEEAFHARARMEGQAKKRLSHTGKLVASFVPEEDDSAAPEIDRGHLRAMLAEHLKPNTIRWGHKLVSATELHDGRIRLEFENGHMDEVDLVIGADGIWSKVRPLLTDAKPIYSGVSYLEIDFADVETDHPALSELVGPGHVFVTDGAGHGLVVQRNSNGHIRGYIAMLAPVDWYIHAGISLDDTDAIRRYLVKEYSEWDSILLPFLTDTDSGYLNRPIHILPTPLTWKSNRSVTLVGDAAHAMAPFGGFGVNLAMLDAAEIAHAVAKHATVAEAIAAYESEMFPRASEHAVGANAGILRFLSPEGAKSGMVPDHEAEHQQYRDAAEAYRLRQGADTTLVRNQSNEVLHIPTKSLHATEGRWTITFKTPRGENNIELVLAIDNEELSGTYDGQPIQQGKINGCDVTFTTRLTSPFPMKVSFKLTVNGDMMTGSAKAPMMKVPVNGIRVVT</sequence>
<proteinExistence type="inferred from homology"/>
<evidence type="ECO:0000313" key="8">
    <source>
        <dbReference type="Proteomes" id="UP001652445"/>
    </source>
</evidence>
<evidence type="ECO:0000256" key="4">
    <source>
        <dbReference type="ARBA" id="ARBA00023033"/>
    </source>
</evidence>
<dbReference type="Proteomes" id="UP001652445">
    <property type="component" value="Unassembled WGS sequence"/>
</dbReference>
<keyword evidence="1 5" id="KW-0285">Flavoprotein</keyword>
<dbReference type="GO" id="GO:0004497">
    <property type="term" value="F:monooxygenase activity"/>
    <property type="evidence" value="ECO:0007669"/>
    <property type="project" value="UniProtKB-KW"/>
</dbReference>
<evidence type="ECO:0000256" key="1">
    <source>
        <dbReference type="ARBA" id="ARBA00022630"/>
    </source>
</evidence>
<feature type="binding site" evidence="5">
    <location>
        <position position="108"/>
    </location>
    <ligand>
        <name>FAD</name>
        <dbReference type="ChEBI" id="CHEBI:57692"/>
    </ligand>
</feature>
<keyword evidence="3 5" id="KW-0560">Oxidoreductase</keyword>
<feature type="domain" description="FAD-binding" evidence="6">
    <location>
        <begin position="6"/>
        <end position="352"/>
    </location>
</feature>
<dbReference type="Gene3D" id="3.50.50.60">
    <property type="entry name" value="FAD/NAD(P)-binding domain"/>
    <property type="match status" value="1"/>
</dbReference>
<dbReference type="InterPro" id="IPR036188">
    <property type="entry name" value="FAD/NAD-bd_sf"/>
</dbReference>
<keyword evidence="5" id="KW-0963">Cytoplasm</keyword>
<keyword evidence="4 5" id="KW-0503">Monooxygenase</keyword>
<dbReference type="PANTHER" id="PTHR46972">
    <property type="entry name" value="MONOOXYGENASE ASQM-RELATED"/>
    <property type="match status" value="1"/>
</dbReference>
<feature type="binding site" evidence="5">
    <location>
        <position position="44"/>
    </location>
    <ligand>
        <name>NADPH</name>
        <dbReference type="ChEBI" id="CHEBI:57783"/>
    </ligand>
</feature>
<keyword evidence="8" id="KW-1185">Reference proteome</keyword>
<dbReference type="RefSeq" id="WP_262686568.1">
    <property type="nucleotide sequence ID" value="NZ_JAOQIO010000094.1"/>
</dbReference>
<evidence type="ECO:0000256" key="5">
    <source>
        <dbReference type="HAMAP-Rule" id="MF_00845"/>
    </source>
</evidence>
<feature type="binding site" evidence="5">
    <location>
        <position position="303"/>
    </location>
    <ligand>
        <name>FAD</name>
        <dbReference type="ChEBI" id="CHEBI:57692"/>
    </ligand>
</feature>
<evidence type="ECO:0000259" key="6">
    <source>
        <dbReference type="Pfam" id="PF01494"/>
    </source>
</evidence>
<dbReference type="EC" id="1.14.13.-" evidence="5"/>
<comment type="cofactor">
    <cofactor evidence="5">
        <name>FAD</name>
        <dbReference type="ChEBI" id="CHEBI:57692"/>
    </cofactor>
</comment>
<dbReference type="InterPro" id="IPR043683">
    <property type="entry name" value="TetX_monooxygenase"/>
</dbReference>
<evidence type="ECO:0000256" key="3">
    <source>
        <dbReference type="ARBA" id="ARBA00023002"/>
    </source>
</evidence>
<protein>
    <recommendedName>
        <fullName evidence="5">Flavin-dependent monooxygenase</fullName>
    </recommendedName>
    <alternativeName>
        <fullName evidence="5">TetX monooxygenase</fullName>
        <shortName evidence="5">TetX</shortName>
        <ecNumber evidence="5">1.14.13.-</ecNumber>
    </alternativeName>
</protein>
<comment type="domain">
    <text evidence="5">Consists of an N-terminal FAD-binding domain with a Rossman fold and a C-terminal substrate-binding domain.</text>
</comment>
<comment type="similarity">
    <text evidence="5">Belongs to the aromatic-ring hydroxylase family. TetX subfamily.</text>
</comment>
<dbReference type="PRINTS" id="PR00420">
    <property type="entry name" value="RNGMNOXGNASE"/>
</dbReference>
<evidence type="ECO:0000256" key="2">
    <source>
        <dbReference type="ARBA" id="ARBA00022827"/>
    </source>
</evidence>
<comment type="function">
    <text evidence="5">An FAD-requiring monooxygenase active on some tetracycline antibiotic derivatives, which leads to their inactivation. Hydroxylates carbon 11a of tetracycline and some analogs.</text>
</comment>
<keyword evidence="5" id="KW-0547">Nucleotide-binding</keyword>
<accession>A0ABT2UM16</accession>
<dbReference type="EMBL" id="JAOQIO010000094">
    <property type="protein sequence ID" value="MCU6795622.1"/>
    <property type="molecule type" value="Genomic_DNA"/>
</dbReference>
<dbReference type="HAMAP" id="MF_00845">
    <property type="entry name" value="TetX_monooxygenase"/>
    <property type="match status" value="1"/>
</dbReference>
<feature type="binding site" evidence="5">
    <location>
        <position position="51"/>
    </location>
    <ligand>
        <name>FAD</name>
        <dbReference type="ChEBI" id="CHEBI:57692"/>
    </ligand>
</feature>
<gene>
    <name evidence="7" type="ORF">OB236_26260</name>
</gene>
<name>A0ABT2UM16_9BACL</name>
<comment type="catalytic activity">
    <reaction evidence="5">
        <text>a tetracycline + NADPH + O2 + H(+) = an 11a-hydroxytetracycline + NADP(+) + H2O</text>
        <dbReference type="Rhea" id="RHEA:61444"/>
        <dbReference type="ChEBI" id="CHEBI:15377"/>
        <dbReference type="ChEBI" id="CHEBI:15378"/>
        <dbReference type="ChEBI" id="CHEBI:15379"/>
        <dbReference type="ChEBI" id="CHEBI:57783"/>
        <dbReference type="ChEBI" id="CHEBI:58349"/>
        <dbReference type="ChEBI" id="CHEBI:144644"/>
        <dbReference type="ChEBI" id="CHEBI:144645"/>
    </reaction>
</comment>
<comment type="caution">
    <text evidence="7">The sequence shown here is derived from an EMBL/GenBank/DDBJ whole genome shotgun (WGS) entry which is preliminary data.</text>
</comment>
<comment type="subcellular location">
    <subcellularLocation>
        <location evidence="5">Cytoplasm</location>
    </subcellularLocation>
</comment>
<dbReference type="InterPro" id="IPR002938">
    <property type="entry name" value="FAD-bd"/>
</dbReference>
<dbReference type="PANTHER" id="PTHR46972:SF1">
    <property type="entry name" value="FAD DEPENDENT OXIDOREDUCTASE DOMAIN-CONTAINING PROTEIN"/>
    <property type="match status" value="1"/>
</dbReference>
<keyword evidence="5" id="KW-0521">NADP</keyword>
<dbReference type="SUPFAM" id="SSF51905">
    <property type="entry name" value="FAD/NAD(P)-binding domain"/>
    <property type="match status" value="1"/>
</dbReference>
<evidence type="ECO:0000313" key="7">
    <source>
        <dbReference type="EMBL" id="MCU6795622.1"/>
    </source>
</evidence>